<keyword evidence="2" id="KW-1185">Reference proteome</keyword>
<sequence>MRHGFAPAPPQGTVPAGLFFIAPSTAMAGATVIEAPDWSVFDVHAPDGVSEWTEEEIVYLHWRLLQDVQMLADPDAPLDEKLATLRWVFTEPEKDRQPFSFASCLQVVGSSPLSPIPYCGAIDCEDVRHHIARETRRWMQESLSRYPQWIKDALANNPDWVDAQLSRNPQWLNEQVNRHSAQGDLFA</sequence>
<dbReference type="Proteomes" id="UP000252884">
    <property type="component" value="Unassembled WGS sequence"/>
</dbReference>
<reference evidence="1 2" key="1">
    <citation type="submission" date="2018-07" db="EMBL/GenBank/DDBJ databases">
        <title>Genomic Encyclopedia of Type Strains, Phase IV (KMG-IV): sequencing the most valuable type-strain genomes for metagenomic binning, comparative biology and taxonomic classification.</title>
        <authorList>
            <person name="Goeker M."/>
        </authorList>
    </citation>
    <scope>NUCLEOTIDE SEQUENCE [LARGE SCALE GENOMIC DNA]</scope>
    <source>
        <strain evidence="1 2">DSM 21634</strain>
    </source>
</reference>
<evidence type="ECO:0000313" key="1">
    <source>
        <dbReference type="EMBL" id="RCW69545.1"/>
    </source>
</evidence>
<gene>
    <name evidence="1" type="ORF">DES41_106419</name>
</gene>
<comment type="caution">
    <text evidence="1">The sequence shown here is derived from an EMBL/GenBank/DDBJ whole genome shotgun (WGS) entry which is preliminary data.</text>
</comment>
<accession>A0A368XNW2</accession>
<name>A0A368XNW2_9BURK</name>
<dbReference type="EMBL" id="QPJK01000006">
    <property type="protein sequence ID" value="RCW69545.1"/>
    <property type="molecule type" value="Genomic_DNA"/>
</dbReference>
<protein>
    <submittedName>
        <fullName evidence="1">Uncharacterized protein</fullName>
    </submittedName>
</protein>
<organism evidence="1 2">
    <name type="scientific">Pseudorhodoferax soli</name>
    <dbReference type="NCBI Taxonomy" id="545864"/>
    <lineage>
        <taxon>Bacteria</taxon>
        <taxon>Pseudomonadati</taxon>
        <taxon>Pseudomonadota</taxon>
        <taxon>Betaproteobacteria</taxon>
        <taxon>Burkholderiales</taxon>
        <taxon>Comamonadaceae</taxon>
    </lineage>
</organism>
<dbReference type="RefSeq" id="WP_114469940.1">
    <property type="nucleotide sequence ID" value="NZ_QPJK01000006.1"/>
</dbReference>
<dbReference type="AlphaFoldDB" id="A0A368XNW2"/>
<evidence type="ECO:0000313" key="2">
    <source>
        <dbReference type="Proteomes" id="UP000252884"/>
    </source>
</evidence>
<proteinExistence type="predicted"/>
<dbReference type="OrthoDB" id="8773760at2"/>